<protein>
    <recommendedName>
        <fullName evidence="5">DUF4283 domain-containing protein</fullName>
    </recommendedName>
</protein>
<name>A0AAE1Y3T6_9LAMI</name>
<evidence type="ECO:0000313" key="3">
    <source>
        <dbReference type="EMBL" id="KAK4423007.1"/>
    </source>
</evidence>
<accession>A0AAE1Y3T6</accession>
<evidence type="ECO:0000259" key="2">
    <source>
        <dbReference type="Pfam" id="PF14392"/>
    </source>
</evidence>
<feature type="domain" description="Zinc knuckle CX2CX4HX4C" evidence="2">
    <location>
        <begin position="174"/>
        <end position="221"/>
    </location>
</feature>
<evidence type="ECO:0000313" key="4">
    <source>
        <dbReference type="Proteomes" id="UP001293254"/>
    </source>
</evidence>
<dbReference type="Pfam" id="PF14111">
    <property type="entry name" value="DUF4283"/>
    <property type="match status" value="1"/>
</dbReference>
<keyword evidence="4" id="KW-1185">Reference proteome</keyword>
<gene>
    <name evidence="3" type="ORF">Salat_1883300</name>
</gene>
<dbReference type="PANTHER" id="PTHR31286:SF153">
    <property type="entry name" value="DUF4283 DOMAIN PROTEIN"/>
    <property type="match status" value="1"/>
</dbReference>
<reference evidence="3" key="1">
    <citation type="submission" date="2020-06" db="EMBL/GenBank/DDBJ databases">
        <authorList>
            <person name="Li T."/>
            <person name="Hu X."/>
            <person name="Zhang T."/>
            <person name="Song X."/>
            <person name="Zhang H."/>
            <person name="Dai N."/>
            <person name="Sheng W."/>
            <person name="Hou X."/>
            <person name="Wei L."/>
        </authorList>
    </citation>
    <scope>NUCLEOTIDE SEQUENCE</scope>
    <source>
        <strain evidence="3">3651</strain>
        <tissue evidence="3">Leaf</tissue>
    </source>
</reference>
<sequence>MDGAFMELGSALSLTEEEEEGVVLSRNSPPPSNQFDLTLVGRLLNHRPANFEALSRTFINLLHPIRGVNIRRVADNRFYFVFNHIVDLRCTLALRSWTFDRNLLLLMLLAPGESPETVSLDWSPFYVCVHGIPYGFRSTDTARQIGDKLGVWEHEATVEESITWQDSLRLRSQLDVTVPLKRALRVRLHDDASVVVRFTYECLPTFYYLCGLLGHAQCLCDLLGPFPLLILLGPIPLQLRPIPAPLIPHHVLGRGPL</sequence>
<reference evidence="3" key="2">
    <citation type="journal article" date="2024" name="Plant">
        <title>Genomic evolution and insights into agronomic trait innovations of Sesamum species.</title>
        <authorList>
            <person name="Miao H."/>
            <person name="Wang L."/>
            <person name="Qu L."/>
            <person name="Liu H."/>
            <person name="Sun Y."/>
            <person name="Le M."/>
            <person name="Wang Q."/>
            <person name="Wei S."/>
            <person name="Zheng Y."/>
            <person name="Lin W."/>
            <person name="Duan Y."/>
            <person name="Cao H."/>
            <person name="Xiong S."/>
            <person name="Wang X."/>
            <person name="Wei L."/>
            <person name="Li C."/>
            <person name="Ma Q."/>
            <person name="Ju M."/>
            <person name="Zhao R."/>
            <person name="Li G."/>
            <person name="Mu C."/>
            <person name="Tian Q."/>
            <person name="Mei H."/>
            <person name="Zhang T."/>
            <person name="Gao T."/>
            <person name="Zhang H."/>
        </authorList>
    </citation>
    <scope>NUCLEOTIDE SEQUENCE</scope>
    <source>
        <strain evidence="3">3651</strain>
    </source>
</reference>
<dbReference type="InterPro" id="IPR025558">
    <property type="entry name" value="DUF4283"/>
</dbReference>
<dbReference type="Proteomes" id="UP001293254">
    <property type="component" value="Unassembled WGS sequence"/>
</dbReference>
<proteinExistence type="predicted"/>
<organism evidence="3 4">
    <name type="scientific">Sesamum alatum</name>
    <dbReference type="NCBI Taxonomy" id="300844"/>
    <lineage>
        <taxon>Eukaryota</taxon>
        <taxon>Viridiplantae</taxon>
        <taxon>Streptophyta</taxon>
        <taxon>Embryophyta</taxon>
        <taxon>Tracheophyta</taxon>
        <taxon>Spermatophyta</taxon>
        <taxon>Magnoliopsida</taxon>
        <taxon>eudicotyledons</taxon>
        <taxon>Gunneridae</taxon>
        <taxon>Pentapetalae</taxon>
        <taxon>asterids</taxon>
        <taxon>lamiids</taxon>
        <taxon>Lamiales</taxon>
        <taxon>Pedaliaceae</taxon>
        <taxon>Sesamum</taxon>
    </lineage>
</organism>
<dbReference type="PANTHER" id="PTHR31286">
    <property type="entry name" value="GLYCINE-RICH CELL WALL STRUCTURAL PROTEIN 1.8-LIKE"/>
    <property type="match status" value="1"/>
</dbReference>
<feature type="domain" description="DUF4283" evidence="1">
    <location>
        <begin position="34"/>
        <end position="116"/>
    </location>
</feature>
<evidence type="ECO:0008006" key="5">
    <source>
        <dbReference type="Google" id="ProtNLM"/>
    </source>
</evidence>
<dbReference type="InterPro" id="IPR025836">
    <property type="entry name" value="Zn_knuckle_CX2CX4HX4C"/>
</dbReference>
<comment type="caution">
    <text evidence="3">The sequence shown here is derived from an EMBL/GenBank/DDBJ whole genome shotgun (WGS) entry which is preliminary data.</text>
</comment>
<dbReference type="AlphaFoldDB" id="A0AAE1Y3T6"/>
<dbReference type="EMBL" id="JACGWO010000007">
    <property type="protein sequence ID" value="KAK4423007.1"/>
    <property type="molecule type" value="Genomic_DNA"/>
</dbReference>
<dbReference type="InterPro" id="IPR040256">
    <property type="entry name" value="At4g02000-like"/>
</dbReference>
<evidence type="ECO:0000259" key="1">
    <source>
        <dbReference type="Pfam" id="PF14111"/>
    </source>
</evidence>
<dbReference type="Pfam" id="PF14392">
    <property type="entry name" value="zf-CCHC_4"/>
    <property type="match status" value="1"/>
</dbReference>